<evidence type="ECO:0000256" key="1">
    <source>
        <dbReference type="SAM" id="MobiDB-lite"/>
    </source>
</evidence>
<sequence length="108" mass="12602">RGPFFRPRPILVVPRSKRKGRSSFKSSFHEDTWSAGPTSSPVRDRCEPAEISLERILQLTKKRKKKKKEEARTENEEKRLKIRTADTIVTDRLVLVDRGTKKEDKARN</sequence>
<gene>
    <name evidence="2" type="ORF">MHI_LOCUS248263</name>
</gene>
<organism evidence="2 3">
    <name type="scientific">Heterotrigona itama</name>
    <dbReference type="NCBI Taxonomy" id="395501"/>
    <lineage>
        <taxon>Eukaryota</taxon>
        <taxon>Metazoa</taxon>
        <taxon>Ecdysozoa</taxon>
        <taxon>Arthropoda</taxon>
        <taxon>Hexapoda</taxon>
        <taxon>Insecta</taxon>
        <taxon>Pterygota</taxon>
        <taxon>Neoptera</taxon>
        <taxon>Endopterygota</taxon>
        <taxon>Hymenoptera</taxon>
        <taxon>Apocrita</taxon>
        <taxon>Aculeata</taxon>
        <taxon>Apoidea</taxon>
        <taxon>Anthophila</taxon>
        <taxon>Apidae</taxon>
        <taxon>Heterotrigona</taxon>
    </lineage>
</organism>
<dbReference type="OrthoDB" id="10592527at2759"/>
<reference evidence="2" key="1">
    <citation type="submission" date="2020-07" db="EMBL/GenBank/DDBJ databases">
        <authorList>
            <person name="Nazaruddin N."/>
        </authorList>
    </citation>
    <scope>NUCLEOTIDE SEQUENCE</scope>
</reference>
<feature type="non-terminal residue" evidence="2">
    <location>
        <position position="108"/>
    </location>
</feature>
<evidence type="ECO:0000313" key="2">
    <source>
        <dbReference type="EMBL" id="CAD1471720.1"/>
    </source>
</evidence>
<feature type="compositionally biased region" description="Basic and acidic residues" evidence="1">
    <location>
        <begin position="68"/>
        <end position="77"/>
    </location>
</feature>
<dbReference type="AlphaFoldDB" id="A0A6V7GZX6"/>
<feature type="non-terminal residue" evidence="2">
    <location>
        <position position="1"/>
    </location>
</feature>
<protein>
    <submittedName>
        <fullName evidence="2">Uncharacterized protein</fullName>
    </submittedName>
</protein>
<dbReference type="Proteomes" id="UP000752696">
    <property type="component" value="Unassembled WGS sequence"/>
</dbReference>
<dbReference type="EMBL" id="CAJDYZ010004657">
    <property type="protein sequence ID" value="CAD1471720.1"/>
    <property type="molecule type" value="Genomic_DNA"/>
</dbReference>
<keyword evidence="3" id="KW-1185">Reference proteome</keyword>
<evidence type="ECO:0000313" key="3">
    <source>
        <dbReference type="Proteomes" id="UP000752696"/>
    </source>
</evidence>
<feature type="region of interest" description="Disordered" evidence="1">
    <location>
        <begin position="16"/>
        <end position="77"/>
    </location>
</feature>
<proteinExistence type="predicted"/>
<comment type="caution">
    <text evidence="2">The sequence shown here is derived from an EMBL/GenBank/DDBJ whole genome shotgun (WGS) entry which is preliminary data.</text>
</comment>
<name>A0A6V7GZX6_9HYME</name>
<accession>A0A6V7GZX6</accession>